<comment type="caution">
    <text evidence="12">The sequence shown here is derived from an EMBL/GenBank/DDBJ whole genome shotgun (WGS) entry which is preliminary data.</text>
</comment>
<dbReference type="FunFam" id="3.40.50.300:FF:000522">
    <property type="entry name" value="Gluconokinase"/>
    <property type="match status" value="1"/>
</dbReference>
<comment type="pathway">
    <text evidence="1">Carbohydrate acid metabolism.</text>
</comment>
<dbReference type="Proteomes" id="UP001143474">
    <property type="component" value="Unassembled WGS sequence"/>
</dbReference>
<dbReference type="GO" id="GO:0005737">
    <property type="term" value="C:cytoplasm"/>
    <property type="evidence" value="ECO:0007669"/>
    <property type="project" value="TreeGrafter"/>
</dbReference>
<gene>
    <name evidence="12" type="primary">aroK_2</name>
    <name evidence="12" type="ORF">GCM10017600_67870</name>
</gene>
<evidence type="ECO:0000313" key="13">
    <source>
        <dbReference type="Proteomes" id="UP001143474"/>
    </source>
</evidence>
<keyword evidence="5 10" id="KW-0547">Nucleotide-binding</keyword>
<dbReference type="EC" id="2.7.1.12" evidence="3 10"/>
<keyword evidence="6 10" id="KW-0418">Kinase</keyword>
<evidence type="ECO:0000256" key="7">
    <source>
        <dbReference type="ARBA" id="ARBA00022840"/>
    </source>
</evidence>
<proteinExistence type="inferred from homology"/>
<dbReference type="PANTHER" id="PTHR43442:SF3">
    <property type="entry name" value="GLUCONOKINASE-RELATED"/>
    <property type="match status" value="1"/>
</dbReference>
<reference evidence="12" key="1">
    <citation type="journal article" date="2014" name="Int. J. Syst. Evol. Microbiol.">
        <title>Complete genome sequence of Corynebacterium casei LMG S-19264T (=DSM 44701T), isolated from a smear-ripened cheese.</title>
        <authorList>
            <consortium name="US DOE Joint Genome Institute (JGI-PGF)"/>
            <person name="Walter F."/>
            <person name="Albersmeier A."/>
            <person name="Kalinowski J."/>
            <person name="Ruckert C."/>
        </authorList>
    </citation>
    <scope>NUCLEOTIDE SEQUENCE</scope>
    <source>
        <strain evidence="12">VKM Ac-2007</strain>
    </source>
</reference>
<evidence type="ECO:0000256" key="8">
    <source>
        <dbReference type="ARBA" id="ARBA00023064"/>
    </source>
</evidence>
<dbReference type="AlphaFoldDB" id="A0A9W6MGL9"/>
<dbReference type="Pfam" id="PF01202">
    <property type="entry name" value="SKI"/>
    <property type="match status" value="1"/>
</dbReference>
<evidence type="ECO:0000256" key="5">
    <source>
        <dbReference type="ARBA" id="ARBA00022741"/>
    </source>
</evidence>
<keyword evidence="8" id="KW-0311">Gluconate utilization</keyword>
<evidence type="ECO:0000256" key="6">
    <source>
        <dbReference type="ARBA" id="ARBA00022777"/>
    </source>
</evidence>
<dbReference type="GO" id="GO:0046316">
    <property type="term" value="F:gluconokinase activity"/>
    <property type="evidence" value="ECO:0007669"/>
    <property type="project" value="UniProtKB-EC"/>
</dbReference>
<keyword evidence="4 10" id="KW-0808">Transferase</keyword>
<dbReference type="SUPFAM" id="SSF52540">
    <property type="entry name" value="P-loop containing nucleoside triphosphate hydrolases"/>
    <property type="match status" value="1"/>
</dbReference>
<dbReference type="Gene3D" id="3.40.50.300">
    <property type="entry name" value="P-loop containing nucleotide triphosphate hydrolases"/>
    <property type="match status" value="1"/>
</dbReference>
<evidence type="ECO:0000256" key="3">
    <source>
        <dbReference type="ARBA" id="ARBA00012054"/>
    </source>
</evidence>
<dbReference type="InterPro" id="IPR031322">
    <property type="entry name" value="Shikimate/glucono_kinase"/>
</dbReference>
<evidence type="ECO:0000256" key="1">
    <source>
        <dbReference type="ARBA" id="ARBA00004761"/>
    </source>
</evidence>
<dbReference type="CDD" id="cd02021">
    <property type="entry name" value="GntK"/>
    <property type="match status" value="1"/>
</dbReference>
<dbReference type="RefSeq" id="WP_271221666.1">
    <property type="nucleotide sequence ID" value="NZ_BAAAVD010000029.1"/>
</dbReference>
<comment type="similarity">
    <text evidence="2 10">Belongs to the gluconokinase GntK/GntV family.</text>
</comment>
<sequence>MDVNDPPSPAPVLVVMGVTGVGKTTVGRALSRRLDVPFADADDFHSQANIDKMSAGVPLDDADRLPWLRAIGAWLAERAGTGCVVSCSALRRAYRDILRESAPTACFVHLHGDAEVIRRRVTGRAGHFMPESLIASQLETLEPLEPDERGVVLDMGRPVDELVEAYLAATRSPAPSSGGAGRQGGEGTPGSGRAGRAT</sequence>
<dbReference type="GO" id="GO:0005524">
    <property type="term" value="F:ATP binding"/>
    <property type="evidence" value="ECO:0007669"/>
    <property type="project" value="UniProtKB-KW"/>
</dbReference>
<evidence type="ECO:0000313" key="12">
    <source>
        <dbReference type="EMBL" id="GLK13376.1"/>
    </source>
</evidence>
<evidence type="ECO:0000256" key="2">
    <source>
        <dbReference type="ARBA" id="ARBA00008420"/>
    </source>
</evidence>
<name>A0A9W6MGL9_9ACTN</name>
<keyword evidence="13" id="KW-1185">Reference proteome</keyword>
<feature type="region of interest" description="Disordered" evidence="11">
    <location>
        <begin position="170"/>
        <end position="198"/>
    </location>
</feature>
<keyword evidence="7 10" id="KW-0067">ATP-binding</keyword>
<comment type="catalytic activity">
    <reaction evidence="9 10">
        <text>D-gluconate + ATP = 6-phospho-D-gluconate + ADP + H(+)</text>
        <dbReference type="Rhea" id="RHEA:19433"/>
        <dbReference type="ChEBI" id="CHEBI:15378"/>
        <dbReference type="ChEBI" id="CHEBI:18391"/>
        <dbReference type="ChEBI" id="CHEBI:30616"/>
        <dbReference type="ChEBI" id="CHEBI:58759"/>
        <dbReference type="ChEBI" id="CHEBI:456216"/>
        <dbReference type="EC" id="2.7.1.12"/>
    </reaction>
</comment>
<dbReference type="PANTHER" id="PTHR43442">
    <property type="entry name" value="GLUCONOKINASE-RELATED"/>
    <property type="match status" value="1"/>
</dbReference>
<accession>A0A9W6MGL9</accession>
<dbReference type="NCBIfam" id="TIGR01313">
    <property type="entry name" value="therm_gnt_kin"/>
    <property type="match status" value="1"/>
</dbReference>
<dbReference type="EMBL" id="BSEV01000022">
    <property type="protein sequence ID" value="GLK13376.1"/>
    <property type="molecule type" value="Genomic_DNA"/>
</dbReference>
<evidence type="ECO:0000256" key="9">
    <source>
        <dbReference type="ARBA" id="ARBA00048090"/>
    </source>
</evidence>
<feature type="compositionally biased region" description="Gly residues" evidence="11">
    <location>
        <begin position="178"/>
        <end position="198"/>
    </location>
</feature>
<dbReference type="InterPro" id="IPR027417">
    <property type="entry name" value="P-loop_NTPase"/>
</dbReference>
<evidence type="ECO:0000256" key="10">
    <source>
        <dbReference type="RuleBase" id="RU363066"/>
    </source>
</evidence>
<reference evidence="12" key="2">
    <citation type="submission" date="2023-01" db="EMBL/GenBank/DDBJ databases">
        <authorList>
            <person name="Sun Q."/>
            <person name="Evtushenko L."/>
        </authorList>
    </citation>
    <scope>NUCLEOTIDE SEQUENCE</scope>
    <source>
        <strain evidence="12">VKM Ac-2007</strain>
    </source>
</reference>
<dbReference type="GO" id="GO:0019521">
    <property type="term" value="P:D-gluconate metabolic process"/>
    <property type="evidence" value="ECO:0007669"/>
    <property type="project" value="UniProtKB-KW"/>
</dbReference>
<evidence type="ECO:0000256" key="4">
    <source>
        <dbReference type="ARBA" id="ARBA00022679"/>
    </source>
</evidence>
<dbReference type="InterPro" id="IPR006001">
    <property type="entry name" value="Therm_gnt_kin"/>
</dbReference>
<evidence type="ECO:0000256" key="11">
    <source>
        <dbReference type="SAM" id="MobiDB-lite"/>
    </source>
</evidence>
<protein>
    <recommendedName>
        <fullName evidence="3 10">Gluconokinase</fullName>
        <ecNumber evidence="3 10">2.7.1.12</ecNumber>
    </recommendedName>
</protein>
<organism evidence="12 13">
    <name type="scientific">Streptosporangium carneum</name>
    <dbReference type="NCBI Taxonomy" id="47481"/>
    <lineage>
        <taxon>Bacteria</taxon>
        <taxon>Bacillati</taxon>
        <taxon>Actinomycetota</taxon>
        <taxon>Actinomycetes</taxon>
        <taxon>Streptosporangiales</taxon>
        <taxon>Streptosporangiaceae</taxon>
        <taxon>Streptosporangium</taxon>
    </lineage>
</organism>